<dbReference type="EC" id="5.3.1.35" evidence="4"/>
<dbReference type="NCBIfam" id="NF043033">
    <property type="entry name" value="OxoTetrIsom"/>
    <property type="match status" value="1"/>
</dbReference>
<evidence type="ECO:0000259" key="3">
    <source>
        <dbReference type="Pfam" id="PF01261"/>
    </source>
</evidence>
<dbReference type="EMBL" id="JBHRYJ010000003">
    <property type="protein sequence ID" value="MFC3676836.1"/>
    <property type="molecule type" value="Genomic_DNA"/>
</dbReference>
<comment type="caution">
    <text evidence="4">The sequence shown here is derived from an EMBL/GenBank/DDBJ whole genome shotgun (WGS) entry which is preliminary data.</text>
</comment>
<evidence type="ECO:0000256" key="2">
    <source>
        <dbReference type="PIRNR" id="PIRNR006241"/>
    </source>
</evidence>
<proteinExistence type="inferred from homology"/>
<dbReference type="InterPro" id="IPR026040">
    <property type="entry name" value="HyI-like"/>
</dbReference>
<dbReference type="InterPro" id="IPR050417">
    <property type="entry name" value="Sugar_Epim/Isomerase"/>
</dbReference>
<sequence length="263" mass="29352">MPRFAANVSFMFQEDPFLDRFAAAAGQGFEAVEFTFPYDFAPAAVAAAVRDAGLQVVLFNTPPGDYAAGERGLAALPARRQDFRASMMRAFEYAEALACPRIHVIAGVEPPGADRKALRACFLDNLAWAAEQASGLGLTLMLEPINRRDIPGFYLYDYDEAERIIDEISAPNLRLQFDFYHAQITHGDVIKRFERQLSCSAHIQIANPPDRRGPGRGELDYRFIFGQIDALGYDGWVSCEYRPGDEGTVASLDWIRDYGVRPR</sequence>
<dbReference type="RefSeq" id="WP_379728052.1">
    <property type="nucleotide sequence ID" value="NZ_JBHRYJ010000003.1"/>
</dbReference>
<keyword evidence="1 2" id="KW-0413">Isomerase</keyword>
<accession>A0ABV7VJ76</accession>
<evidence type="ECO:0000313" key="5">
    <source>
        <dbReference type="Proteomes" id="UP001595711"/>
    </source>
</evidence>
<dbReference type="Pfam" id="PF01261">
    <property type="entry name" value="AP_endonuc_2"/>
    <property type="match status" value="1"/>
</dbReference>
<evidence type="ECO:0000313" key="4">
    <source>
        <dbReference type="EMBL" id="MFC3676836.1"/>
    </source>
</evidence>
<keyword evidence="5" id="KW-1185">Reference proteome</keyword>
<dbReference type="InterPro" id="IPR053398">
    <property type="entry name" value="HPT_OtnI_isomerases"/>
</dbReference>
<gene>
    <name evidence="4" type="primary">otnI</name>
    <name evidence="4" type="ORF">ACFOOQ_14860</name>
</gene>
<dbReference type="PIRSF" id="PIRSF006241">
    <property type="entry name" value="HyI"/>
    <property type="match status" value="1"/>
</dbReference>
<reference evidence="5" key="1">
    <citation type="journal article" date="2019" name="Int. J. Syst. Evol. Microbiol.">
        <title>The Global Catalogue of Microorganisms (GCM) 10K type strain sequencing project: providing services to taxonomists for standard genome sequencing and annotation.</title>
        <authorList>
            <consortium name="The Broad Institute Genomics Platform"/>
            <consortium name="The Broad Institute Genome Sequencing Center for Infectious Disease"/>
            <person name="Wu L."/>
            <person name="Ma J."/>
        </authorList>
    </citation>
    <scope>NUCLEOTIDE SEQUENCE [LARGE SCALE GENOMIC DNA]</scope>
    <source>
        <strain evidence="5">KCTC 42182</strain>
    </source>
</reference>
<organism evidence="4 5">
    <name type="scientific">Ferrovibrio xuzhouensis</name>
    <dbReference type="NCBI Taxonomy" id="1576914"/>
    <lineage>
        <taxon>Bacteria</taxon>
        <taxon>Pseudomonadati</taxon>
        <taxon>Pseudomonadota</taxon>
        <taxon>Alphaproteobacteria</taxon>
        <taxon>Rhodospirillales</taxon>
        <taxon>Rhodospirillaceae</taxon>
        <taxon>Ferrovibrio</taxon>
    </lineage>
</organism>
<dbReference type="SUPFAM" id="SSF51658">
    <property type="entry name" value="Xylose isomerase-like"/>
    <property type="match status" value="1"/>
</dbReference>
<comment type="similarity">
    <text evidence="2">Belongs to the hyi family.</text>
</comment>
<protein>
    <submittedName>
        <fullName evidence="4">2-oxo-tetronate isomerase</fullName>
        <ecNumber evidence="4">5.3.1.35</ecNumber>
    </submittedName>
</protein>
<dbReference type="PANTHER" id="PTHR43489">
    <property type="entry name" value="ISOMERASE"/>
    <property type="match status" value="1"/>
</dbReference>
<dbReference type="Proteomes" id="UP001595711">
    <property type="component" value="Unassembled WGS sequence"/>
</dbReference>
<dbReference type="InterPro" id="IPR013022">
    <property type="entry name" value="Xyl_isomerase-like_TIM-brl"/>
</dbReference>
<dbReference type="InterPro" id="IPR036237">
    <property type="entry name" value="Xyl_isomerase-like_sf"/>
</dbReference>
<name>A0ABV7VJ76_9PROT</name>
<dbReference type="Gene3D" id="3.20.20.150">
    <property type="entry name" value="Divalent-metal-dependent TIM barrel enzymes"/>
    <property type="match status" value="1"/>
</dbReference>
<evidence type="ECO:0000256" key="1">
    <source>
        <dbReference type="ARBA" id="ARBA00023235"/>
    </source>
</evidence>
<dbReference type="GO" id="GO:0016853">
    <property type="term" value="F:isomerase activity"/>
    <property type="evidence" value="ECO:0007669"/>
    <property type="project" value="UniProtKB-KW"/>
</dbReference>
<feature type="domain" description="Xylose isomerase-like TIM barrel" evidence="3">
    <location>
        <begin position="21"/>
        <end position="257"/>
    </location>
</feature>
<dbReference type="PANTHER" id="PTHR43489:SF6">
    <property type="entry name" value="HYDROXYPYRUVATE ISOMERASE-RELATED"/>
    <property type="match status" value="1"/>
</dbReference>